<dbReference type="PANTHER" id="PTHR37953">
    <property type="entry name" value="UPF0127 PROTEIN MJ1496"/>
    <property type="match status" value="1"/>
</dbReference>
<feature type="chain" id="PRO_5046979881" evidence="1">
    <location>
        <begin position="29"/>
        <end position="160"/>
    </location>
</feature>
<evidence type="ECO:0000313" key="3">
    <source>
        <dbReference type="Proteomes" id="UP001300261"/>
    </source>
</evidence>
<gene>
    <name evidence="2" type="ORF">ON753_11065</name>
</gene>
<dbReference type="EMBL" id="JAPEVI010000003">
    <property type="protein sequence ID" value="MCX2722910.1"/>
    <property type="molecule type" value="Genomic_DNA"/>
</dbReference>
<sequence length="160" mass="17507">MISRFFLDAIFGFTLCLVVLFPSFSATAQTPQTGLPTEDLVIRSAEQEHRFVAEIAATSEQRARGLMFREEMAADHGMLFIFEGESNRSFWMKNTPLPLDIIYIDAAGRIVSIAADTTPFSEAVIPSGAPARFVLELNAGTAEKIGIERGDQVSSPSMSE</sequence>
<evidence type="ECO:0000256" key="1">
    <source>
        <dbReference type="SAM" id="SignalP"/>
    </source>
</evidence>
<keyword evidence="3" id="KW-1185">Reference proteome</keyword>
<reference evidence="2 3" key="1">
    <citation type="journal article" date="2016" name="Int. J. Syst. Evol. Microbiol.">
        <title>Labrenzia salina sp. nov., isolated from the rhizosphere of the halophyte Arthrocnemum macrostachyum.</title>
        <authorList>
            <person name="Camacho M."/>
            <person name="Redondo-Gomez S."/>
            <person name="Rodriguez-Llorente I."/>
            <person name="Rohde M."/>
            <person name="Sproer C."/>
            <person name="Schumann P."/>
            <person name="Klenk H.P."/>
            <person name="Montero-Calasanz M.D.C."/>
        </authorList>
    </citation>
    <scope>NUCLEOTIDE SEQUENCE [LARGE SCALE GENOMIC DNA]</scope>
    <source>
        <strain evidence="2 3">DSM 29163</strain>
    </source>
</reference>
<accession>A0ABT3R101</accession>
<feature type="signal peptide" evidence="1">
    <location>
        <begin position="1"/>
        <end position="28"/>
    </location>
</feature>
<dbReference type="InterPro" id="IPR003795">
    <property type="entry name" value="DUF192"/>
</dbReference>
<evidence type="ECO:0000313" key="2">
    <source>
        <dbReference type="EMBL" id="MCX2722910.1"/>
    </source>
</evidence>
<comment type="caution">
    <text evidence="2">The sequence shown here is derived from an EMBL/GenBank/DDBJ whole genome shotgun (WGS) entry which is preliminary data.</text>
</comment>
<dbReference type="Pfam" id="PF02643">
    <property type="entry name" value="DUF192"/>
    <property type="match status" value="1"/>
</dbReference>
<organism evidence="2 3">
    <name type="scientific">Roseibium salinum</name>
    <dbReference type="NCBI Taxonomy" id="1604349"/>
    <lineage>
        <taxon>Bacteria</taxon>
        <taxon>Pseudomonadati</taxon>
        <taxon>Pseudomonadota</taxon>
        <taxon>Alphaproteobacteria</taxon>
        <taxon>Hyphomicrobiales</taxon>
        <taxon>Stappiaceae</taxon>
        <taxon>Roseibium</taxon>
    </lineage>
</organism>
<keyword evidence="1" id="KW-0732">Signal</keyword>
<protein>
    <submittedName>
        <fullName evidence="2">DUF192 domain-containing protein</fullName>
    </submittedName>
</protein>
<name>A0ABT3R101_9HYPH</name>
<dbReference type="InterPro" id="IPR038695">
    <property type="entry name" value="Saro_0823-like_sf"/>
</dbReference>
<dbReference type="Gene3D" id="2.60.120.1140">
    <property type="entry name" value="Protein of unknown function DUF192"/>
    <property type="match status" value="1"/>
</dbReference>
<proteinExistence type="predicted"/>
<dbReference type="PANTHER" id="PTHR37953:SF1">
    <property type="entry name" value="UPF0127 PROTEIN MJ1496"/>
    <property type="match status" value="1"/>
</dbReference>
<dbReference type="RefSeq" id="WP_265962567.1">
    <property type="nucleotide sequence ID" value="NZ_JAPEVI010000003.1"/>
</dbReference>
<dbReference type="Proteomes" id="UP001300261">
    <property type="component" value="Unassembled WGS sequence"/>
</dbReference>